<gene>
    <name evidence="1" type="ORF">DHETER_LOCUS7570</name>
</gene>
<reference evidence="1" key="1">
    <citation type="submission" date="2021-06" db="EMBL/GenBank/DDBJ databases">
        <authorList>
            <person name="Kallberg Y."/>
            <person name="Tangrot J."/>
            <person name="Rosling A."/>
        </authorList>
    </citation>
    <scope>NUCLEOTIDE SEQUENCE</scope>
    <source>
        <strain evidence="1">IL203A</strain>
    </source>
</reference>
<feature type="non-terminal residue" evidence="1">
    <location>
        <position position="135"/>
    </location>
</feature>
<organism evidence="1 2">
    <name type="scientific">Dentiscutata heterogama</name>
    <dbReference type="NCBI Taxonomy" id="1316150"/>
    <lineage>
        <taxon>Eukaryota</taxon>
        <taxon>Fungi</taxon>
        <taxon>Fungi incertae sedis</taxon>
        <taxon>Mucoromycota</taxon>
        <taxon>Glomeromycotina</taxon>
        <taxon>Glomeromycetes</taxon>
        <taxon>Diversisporales</taxon>
        <taxon>Gigasporaceae</taxon>
        <taxon>Dentiscutata</taxon>
    </lineage>
</organism>
<sequence>RMNKDQLKELLEGLTTSFAQVANTIANSKKDPEERRELTHNRPKESRGENKWKSEGSSEKRCEPKKGNEEKKVNNYVEVTTSYIDNDSWEDEVYTLGENRYQPYEGNSKKVAQAQPETRWENWLRTRENVVPQTL</sequence>
<evidence type="ECO:0000313" key="1">
    <source>
        <dbReference type="EMBL" id="CAG8609354.1"/>
    </source>
</evidence>
<keyword evidence="2" id="KW-1185">Reference proteome</keyword>
<evidence type="ECO:0000313" key="2">
    <source>
        <dbReference type="Proteomes" id="UP000789702"/>
    </source>
</evidence>
<accession>A0ACA9MUD4</accession>
<feature type="non-terminal residue" evidence="1">
    <location>
        <position position="1"/>
    </location>
</feature>
<dbReference type="EMBL" id="CAJVPU010010837">
    <property type="protein sequence ID" value="CAG8609354.1"/>
    <property type="molecule type" value="Genomic_DNA"/>
</dbReference>
<name>A0ACA9MUD4_9GLOM</name>
<dbReference type="Proteomes" id="UP000789702">
    <property type="component" value="Unassembled WGS sequence"/>
</dbReference>
<comment type="caution">
    <text evidence="1">The sequence shown here is derived from an EMBL/GenBank/DDBJ whole genome shotgun (WGS) entry which is preliminary data.</text>
</comment>
<protein>
    <submittedName>
        <fullName evidence="1">954_t:CDS:1</fullName>
    </submittedName>
</protein>
<proteinExistence type="predicted"/>